<protein>
    <submittedName>
        <fullName evidence="1">Uncharacterized protein</fullName>
    </submittedName>
</protein>
<evidence type="ECO:0000313" key="2">
    <source>
        <dbReference type="Proteomes" id="UP000019275"/>
    </source>
</evidence>
<dbReference type="EMBL" id="ARZX01000027">
    <property type="protein sequence ID" value="EWH11467.1"/>
    <property type="molecule type" value="Genomic_DNA"/>
</dbReference>
<evidence type="ECO:0000313" key="1">
    <source>
        <dbReference type="EMBL" id="EWH11467.1"/>
    </source>
</evidence>
<proteinExistence type="predicted"/>
<dbReference type="Proteomes" id="UP000019275">
    <property type="component" value="Unassembled WGS sequence"/>
</dbReference>
<sequence length="164" mass="18994">MYISQDPIGLASGEPNFYAYVSDSNSWVDVFGLAKTPTSKLQSLWKNYTGSKHPYRDIHHGFPEEYTQKFKDLAGIDVNNPKYHYNLPIEKHTKKPGIHTNSSRTGQNWNKTWKGIIDKVEDMNLSKSQNKDMFEKVLKGLARKERISKYNSDAIKNRKPKIHH</sequence>
<reference evidence="1 2" key="1">
    <citation type="journal article" date="2014" name="Genome Announc.">
        <title>Draft Genome Sequence of the Carrageenan-Degrading Bacterium Cellulophaga sp. Strain KL-A, Isolated from Decaying Marine Algae.</title>
        <authorList>
            <person name="Shan D."/>
            <person name="Ying J."/>
            <person name="Li X."/>
            <person name="Gao Z."/>
            <person name="Wei G."/>
            <person name="Shao Z."/>
        </authorList>
    </citation>
    <scope>NUCLEOTIDE SEQUENCE [LARGE SCALE GENOMIC DNA]</scope>
    <source>
        <strain evidence="1 2">KL-A</strain>
    </source>
</reference>
<comment type="caution">
    <text evidence="1">The sequence shown here is derived from an EMBL/GenBank/DDBJ whole genome shotgun (WGS) entry which is preliminary data.</text>
</comment>
<organism evidence="1 2">
    <name type="scientific">Cellulophaga geojensis KL-A</name>
    <dbReference type="NCBI Taxonomy" id="1328323"/>
    <lineage>
        <taxon>Bacteria</taxon>
        <taxon>Pseudomonadati</taxon>
        <taxon>Bacteroidota</taxon>
        <taxon>Flavobacteriia</taxon>
        <taxon>Flavobacteriales</taxon>
        <taxon>Flavobacteriaceae</taxon>
        <taxon>Cellulophaga</taxon>
    </lineage>
</organism>
<accession>A0ABN0RK58</accession>
<name>A0ABN0RK58_9FLAO</name>
<gene>
    <name evidence="1" type="ORF">KLA_15760</name>
</gene>
<keyword evidence="2" id="KW-1185">Reference proteome</keyword>